<dbReference type="PANTHER" id="PTHR23257:SF963">
    <property type="entry name" value="AT08303P"/>
    <property type="match status" value="1"/>
</dbReference>
<dbReference type="PRINTS" id="PR00109">
    <property type="entry name" value="TYRKINASE"/>
</dbReference>
<organism evidence="3 4">
    <name type="scientific">Rhizophagus irregularis (strain DAOM 197198w)</name>
    <name type="common">Glomus intraradices</name>
    <dbReference type="NCBI Taxonomy" id="1432141"/>
    <lineage>
        <taxon>Eukaryota</taxon>
        <taxon>Fungi</taxon>
        <taxon>Fungi incertae sedis</taxon>
        <taxon>Mucoromycota</taxon>
        <taxon>Glomeromycotina</taxon>
        <taxon>Glomeromycetes</taxon>
        <taxon>Glomerales</taxon>
        <taxon>Glomeraceae</taxon>
        <taxon>Rhizophagus</taxon>
    </lineage>
</organism>
<accession>A0A015KQZ2</accession>
<dbReference type="GO" id="GO:0004672">
    <property type="term" value="F:protein kinase activity"/>
    <property type="evidence" value="ECO:0007669"/>
    <property type="project" value="InterPro"/>
</dbReference>
<evidence type="ECO:0000259" key="2">
    <source>
        <dbReference type="PROSITE" id="PS50011"/>
    </source>
</evidence>
<dbReference type="Gene3D" id="1.10.510.10">
    <property type="entry name" value="Transferase(Phosphotransferase) domain 1"/>
    <property type="match status" value="1"/>
</dbReference>
<dbReference type="InterPro" id="IPR001245">
    <property type="entry name" value="Ser-Thr/Tyr_kinase_cat_dom"/>
</dbReference>
<dbReference type="InterPro" id="IPR011009">
    <property type="entry name" value="Kinase-like_dom_sf"/>
</dbReference>
<dbReference type="EMBL" id="JEMT01016734">
    <property type="protein sequence ID" value="EXX70029.1"/>
    <property type="molecule type" value="Genomic_DNA"/>
</dbReference>
<dbReference type="GO" id="GO:0007165">
    <property type="term" value="P:signal transduction"/>
    <property type="evidence" value="ECO:0007669"/>
    <property type="project" value="TreeGrafter"/>
</dbReference>
<dbReference type="PANTHER" id="PTHR23257">
    <property type="entry name" value="SERINE-THREONINE PROTEIN KINASE"/>
    <property type="match status" value="1"/>
</dbReference>
<name>A0A015KQZ2_RHIIW</name>
<dbReference type="Proteomes" id="UP000022910">
    <property type="component" value="Unassembled WGS sequence"/>
</dbReference>
<dbReference type="SMR" id="A0A015KQZ2"/>
<dbReference type="SUPFAM" id="SSF56112">
    <property type="entry name" value="Protein kinase-like (PK-like)"/>
    <property type="match status" value="1"/>
</dbReference>
<feature type="domain" description="Protein kinase" evidence="2">
    <location>
        <begin position="125"/>
        <end position="412"/>
    </location>
</feature>
<keyword evidence="4" id="KW-1185">Reference proteome</keyword>
<sequence length="549" mass="64122">MEEKSEKPTNIEHINDILSNDELSNHLTQKTKLKTKLKQLKRKYKRKPKPKPQKKIYKERSECSECNKIRLPSDENNQICYTCFHAKKGNMPSGNKIIDDFINYTHTNNPRRINVKMIYVPYEKFKNIELIGEGGFSKIYKATWIDCKISPWGLLDYSLRNKSKIVALKKLNNSKNVTSKELNELKIFYHYSFSYYDLYDIYSSYVNIYYGITQDPVTQDLIFIMPYYDSDLTHYITKCFFNIDWYYKILKLQDIIYGLAKIHDVNIIHRDLHSGNILLGKLYYESHSDEKARICDLGTSKSATESTDYEDEIYGIIPYVAPEVLQGKTYTKASDIYSFGMIMWELMVGRRPFWDRNHNTELIIEICDGLRPSIITNAPEGYIDLMKECWHSDPEKRPTAAEVSKKIQEIWRIDTIFGGYSKTKIIISSDIGPVTTNNPDAIYKSRYLSGMIKSAASTRSLRSQSITVKLDQLDFDQRNSNVKRKFEDNQFENNFINGTSNKKIKPIEDKNNVYATKELEFDIDINSSQSKDDGYITREIDFDIFLNPL</sequence>
<feature type="region of interest" description="Disordered" evidence="1">
    <location>
        <begin position="22"/>
        <end position="57"/>
    </location>
</feature>
<reference evidence="3 4" key="1">
    <citation type="submission" date="2014-02" db="EMBL/GenBank/DDBJ databases">
        <title>Single nucleus genome sequencing reveals high similarity among nuclei of an endomycorrhizal fungus.</title>
        <authorList>
            <person name="Lin K."/>
            <person name="Geurts R."/>
            <person name="Zhang Z."/>
            <person name="Limpens E."/>
            <person name="Saunders D.G."/>
            <person name="Mu D."/>
            <person name="Pang E."/>
            <person name="Cao H."/>
            <person name="Cha H."/>
            <person name="Lin T."/>
            <person name="Zhou Q."/>
            <person name="Shang Y."/>
            <person name="Li Y."/>
            <person name="Ivanov S."/>
            <person name="Sharma T."/>
            <person name="Velzen R.V."/>
            <person name="Ruijter N.D."/>
            <person name="Aanen D.K."/>
            <person name="Win J."/>
            <person name="Kamoun S."/>
            <person name="Bisseling T."/>
            <person name="Huang S."/>
        </authorList>
    </citation>
    <scope>NUCLEOTIDE SEQUENCE [LARGE SCALE GENOMIC DNA]</scope>
    <source>
        <strain evidence="4">DAOM197198w</strain>
    </source>
</reference>
<comment type="caution">
    <text evidence="3">The sequence shown here is derived from an EMBL/GenBank/DDBJ whole genome shotgun (WGS) entry which is preliminary data.</text>
</comment>
<gene>
    <name evidence="3" type="ORF">RirG_091020</name>
</gene>
<dbReference type="GO" id="GO:0005524">
    <property type="term" value="F:ATP binding"/>
    <property type="evidence" value="ECO:0007669"/>
    <property type="project" value="InterPro"/>
</dbReference>
<dbReference type="OrthoDB" id="4062651at2759"/>
<feature type="compositionally biased region" description="Basic residues" evidence="1">
    <location>
        <begin position="29"/>
        <end position="55"/>
    </location>
</feature>
<dbReference type="AlphaFoldDB" id="A0A015KQZ2"/>
<dbReference type="PROSITE" id="PS50011">
    <property type="entry name" value="PROTEIN_KINASE_DOM"/>
    <property type="match status" value="1"/>
</dbReference>
<dbReference type="InterPro" id="IPR050167">
    <property type="entry name" value="Ser_Thr_protein_kinase"/>
</dbReference>
<evidence type="ECO:0000313" key="4">
    <source>
        <dbReference type="Proteomes" id="UP000022910"/>
    </source>
</evidence>
<dbReference type="GO" id="GO:0005737">
    <property type="term" value="C:cytoplasm"/>
    <property type="evidence" value="ECO:0007669"/>
    <property type="project" value="TreeGrafter"/>
</dbReference>
<dbReference type="InterPro" id="IPR000719">
    <property type="entry name" value="Prot_kinase_dom"/>
</dbReference>
<dbReference type="HOGENOM" id="CLU_000288_7_34_1"/>
<evidence type="ECO:0000313" key="3">
    <source>
        <dbReference type="EMBL" id="EXX70029.1"/>
    </source>
</evidence>
<dbReference type="Pfam" id="PF07714">
    <property type="entry name" value="PK_Tyr_Ser-Thr"/>
    <property type="match status" value="1"/>
</dbReference>
<evidence type="ECO:0000256" key="1">
    <source>
        <dbReference type="SAM" id="MobiDB-lite"/>
    </source>
</evidence>
<protein>
    <submittedName>
        <fullName evidence="3">Ypk2p</fullName>
    </submittedName>
</protein>
<proteinExistence type="predicted"/>